<keyword evidence="7 9" id="KW-0472">Membrane</keyword>
<feature type="transmembrane region" description="Helical" evidence="9">
    <location>
        <begin position="93"/>
        <end position="119"/>
    </location>
</feature>
<keyword evidence="13" id="KW-1185">Reference proteome</keyword>
<organism evidence="12 13">
    <name type="scientific">Streptomyces kanasensis</name>
    <dbReference type="NCBI Taxonomy" id="936756"/>
    <lineage>
        <taxon>Bacteria</taxon>
        <taxon>Bacillati</taxon>
        <taxon>Actinomycetota</taxon>
        <taxon>Actinomycetes</taxon>
        <taxon>Kitasatosporales</taxon>
        <taxon>Streptomycetaceae</taxon>
        <taxon>Streptomyces</taxon>
    </lineage>
</organism>
<dbReference type="GO" id="GO:0008324">
    <property type="term" value="F:monoatomic cation transmembrane transporter activity"/>
    <property type="evidence" value="ECO:0007669"/>
    <property type="project" value="InterPro"/>
</dbReference>
<evidence type="ECO:0000259" key="10">
    <source>
        <dbReference type="PROSITE" id="PS51201"/>
    </source>
</evidence>
<gene>
    <name evidence="12" type="ORF">ATE80_01920</name>
</gene>
<dbReference type="RefSeq" id="WP_058940414.1">
    <property type="nucleotide sequence ID" value="NZ_LNSV01000003.1"/>
</dbReference>
<feature type="domain" description="RCK C-terminal" evidence="11">
    <location>
        <begin position="293"/>
        <end position="377"/>
    </location>
</feature>
<dbReference type="EMBL" id="LNSV01000003">
    <property type="protein sequence ID" value="KUH40468.1"/>
    <property type="molecule type" value="Genomic_DNA"/>
</dbReference>
<dbReference type="InterPro" id="IPR036291">
    <property type="entry name" value="NAD(P)-bd_dom_sf"/>
</dbReference>
<evidence type="ECO:0000256" key="7">
    <source>
        <dbReference type="ARBA" id="ARBA00023136"/>
    </source>
</evidence>
<keyword evidence="4 9" id="KW-0812">Transmembrane</keyword>
<evidence type="ECO:0000256" key="1">
    <source>
        <dbReference type="ARBA" id="ARBA00004127"/>
    </source>
</evidence>
<keyword evidence="6" id="KW-0406">Ion transport</keyword>
<evidence type="ECO:0000256" key="9">
    <source>
        <dbReference type="SAM" id="Phobius"/>
    </source>
</evidence>
<comment type="subcellular location">
    <subcellularLocation>
        <location evidence="1">Endomembrane system</location>
        <topology evidence="1">Multi-pass membrane protein</topology>
    </subcellularLocation>
</comment>
<dbReference type="OrthoDB" id="305351at2"/>
<dbReference type="GO" id="GO:0006813">
    <property type="term" value="P:potassium ion transport"/>
    <property type="evidence" value="ECO:0007669"/>
    <property type="project" value="InterPro"/>
</dbReference>
<evidence type="ECO:0000256" key="8">
    <source>
        <dbReference type="ARBA" id="ARBA00023303"/>
    </source>
</evidence>
<sequence>MEEGGGAPAGSGGRWPWAQRAVYWFDNTLAGGTYVLVGWLVVACLSVVLPVSAVLVWTDGRAPASLSGKLAEVWRSTGQTLRLGGEVGPAPRIALSVLLALVTLLYVSTLVSLITTGISERLLALRRGRSPVLERRHAVVLGWSEQVFTVVSELVRANANQRRAAVAVLADRGKTEMQDALDAKVGPTGRTRLICRSGRLTDPDDLTRVGPATADSVIVLPRDSPSEDGEVVKTLLALRAAVGDDSGVRVVAAVRDDRYRLAATLAAGPDAAVLEIDDITARLVARAARQPGLSLVHQELLDFEGVEFYTVDEPALLGRPFGETLLAHASSCVVGLVRDGGALALNPSPDTVLGPGDRLVVIAEDDDTTVLSDVCAAVDPAVIVDRPPVTARPERILLLGWNRRATRIVTQLARYTPPGSVLDVVADGGKPTAAAVRSAAAEAAPSLAVLLRRGDPTRPETLDGVDAASYDSVIVLGPDHRPGHDEPDDRTLVTLLLLRAIERASGREIPVVTEMTDDRNRVLAPVSAGSDFIVSGKLVGLLMSQISQNRHLAGVFEELFSPDGNGLHLRPAGHYVRPGCETAFATVVESARRRGECAVGYRSAPDRRTGDDHGVRVNPAKTAVRRWTAHDEVIVLAAD</sequence>
<dbReference type="PANTHER" id="PTHR31563:SF10">
    <property type="entry name" value="ION CHANNEL POLLUX-RELATED"/>
    <property type="match status" value="1"/>
</dbReference>
<dbReference type="InterPro" id="IPR010420">
    <property type="entry name" value="CASTOR/POLLUX/SYM8_dom"/>
</dbReference>
<evidence type="ECO:0000256" key="4">
    <source>
        <dbReference type="ARBA" id="ARBA00022692"/>
    </source>
</evidence>
<dbReference type="PROSITE" id="PS51201">
    <property type="entry name" value="RCK_N"/>
    <property type="match status" value="1"/>
</dbReference>
<dbReference type="PROSITE" id="PS51202">
    <property type="entry name" value="RCK_C"/>
    <property type="match status" value="1"/>
</dbReference>
<dbReference type="SUPFAM" id="SSF116726">
    <property type="entry name" value="TrkA C-terminal domain-like"/>
    <property type="match status" value="1"/>
</dbReference>
<dbReference type="PANTHER" id="PTHR31563">
    <property type="entry name" value="ION CHANNEL POLLUX-RELATED"/>
    <property type="match status" value="1"/>
</dbReference>
<feature type="domain" description="RCK N-terminal" evidence="10">
    <location>
        <begin position="135"/>
        <end position="273"/>
    </location>
</feature>
<dbReference type="InterPro" id="IPR036721">
    <property type="entry name" value="RCK_C_sf"/>
</dbReference>
<dbReference type="Proteomes" id="UP000054011">
    <property type="component" value="Unassembled WGS sequence"/>
</dbReference>
<protein>
    <submittedName>
        <fullName evidence="12">NAD-binding lipoprotein</fullName>
    </submittedName>
</protein>
<dbReference type="Pfam" id="PF06241">
    <property type="entry name" value="Castor_Poll_mid"/>
    <property type="match status" value="1"/>
</dbReference>
<keyword evidence="12" id="KW-0449">Lipoprotein</keyword>
<dbReference type="Gene3D" id="3.40.50.720">
    <property type="entry name" value="NAD(P)-binding Rossmann-like Domain"/>
    <property type="match status" value="2"/>
</dbReference>
<evidence type="ECO:0000256" key="2">
    <source>
        <dbReference type="ARBA" id="ARBA00008577"/>
    </source>
</evidence>
<dbReference type="Gene3D" id="3.30.70.1450">
    <property type="entry name" value="Regulator of K+ conductance, C-terminal domain"/>
    <property type="match status" value="1"/>
</dbReference>
<comment type="caution">
    <text evidence="12">The sequence shown here is derived from an EMBL/GenBank/DDBJ whole genome shotgun (WGS) entry which is preliminary data.</text>
</comment>
<dbReference type="InterPro" id="IPR006037">
    <property type="entry name" value="RCK_C"/>
</dbReference>
<keyword evidence="8" id="KW-0407">Ion channel</keyword>
<dbReference type="InterPro" id="IPR003148">
    <property type="entry name" value="RCK_N"/>
</dbReference>
<evidence type="ECO:0000313" key="12">
    <source>
        <dbReference type="EMBL" id="KUH40468.1"/>
    </source>
</evidence>
<accession>A0A100YA94</accession>
<proteinExistence type="inferred from homology"/>
<evidence type="ECO:0000256" key="3">
    <source>
        <dbReference type="ARBA" id="ARBA00022448"/>
    </source>
</evidence>
<name>A0A100YA94_9ACTN</name>
<dbReference type="GO" id="GO:0012505">
    <property type="term" value="C:endomembrane system"/>
    <property type="evidence" value="ECO:0007669"/>
    <property type="project" value="UniProtKB-SubCell"/>
</dbReference>
<evidence type="ECO:0000256" key="5">
    <source>
        <dbReference type="ARBA" id="ARBA00022989"/>
    </source>
</evidence>
<dbReference type="SUPFAM" id="SSF51735">
    <property type="entry name" value="NAD(P)-binding Rossmann-fold domains"/>
    <property type="match status" value="1"/>
</dbReference>
<dbReference type="STRING" id="936756.ATE80_01920"/>
<feature type="transmembrane region" description="Helical" evidence="9">
    <location>
        <begin position="34"/>
        <end position="57"/>
    </location>
</feature>
<evidence type="ECO:0000259" key="11">
    <source>
        <dbReference type="PROSITE" id="PS51202"/>
    </source>
</evidence>
<keyword evidence="3" id="KW-0813">Transport</keyword>
<dbReference type="InterPro" id="IPR044849">
    <property type="entry name" value="CASTOR/POLLUX/SYM8-like"/>
</dbReference>
<dbReference type="AlphaFoldDB" id="A0A100YA94"/>
<keyword evidence="5 9" id="KW-1133">Transmembrane helix</keyword>
<evidence type="ECO:0000313" key="13">
    <source>
        <dbReference type="Proteomes" id="UP000054011"/>
    </source>
</evidence>
<reference evidence="12 13" key="1">
    <citation type="submission" date="2015-11" db="EMBL/GenBank/DDBJ databases">
        <title>Genome-wide analysis reveals the secondary metabolome in Streptomyces kanasensis ZX01.</title>
        <authorList>
            <person name="Zhang G."/>
            <person name="Han L."/>
            <person name="Feng J."/>
            <person name="Zhang X."/>
        </authorList>
    </citation>
    <scope>NUCLEOTIDE SEQUENCE [LARGE SCALE GENOMIC DNA]</scope>
    <source>
        <strain evidence="12 13">ZX01</strain>
    </source>
</reference>
<comment type="similarity">
    <text evidence="2">Belongs to the castor/pollux (TC 1.A.1.23) family.</text>
</comment>
<evidence type="ECO:0000256" key="6">
    <source>
        <dbReference type="ARBA" id="ARBA00023065"/>
    </source>
</evidence>